<dbReference type="EMBL" id="UINC01024704">
    <property type="protein sequence ID" value="SVA98885.1"/>
    <property type="molecule type" value="Genomic_DNA"/>
</dbReference>
<sequence>VWPPAILEWVILSIQGKIRGCCLGMQKKASIRFLLYST</sequence>
<evidence type="ECO:0000313" key="1">
    <source>
        <dbReference type="EMBL" id="SVA98885.1"/>
    </source>
</evidence>
<dbReference type="AlphaFoldDB" id="A0A382ABG7"/>
<accession>A0A382ABG7</accession>
<proteinExistence type="predicted"/>
<protein>
    <submittedName>
        <fullName evidence="1">Uncharacterized protein</fullName>
    </submittedName>
</protein>
<feature type="non-terminal residue" evidence="1">
    <location>
        <position position="1"/>
    </location>
</feature>
<reference evidence="1" key="1">
    <citation type="submission" date="2018-05" db="EMBL/GenBank/DDBJ databases">
        <authorList>
            <person name="Lanie J.A."/>
            <person name="Ng W.-L."/>
            <person name="Kazmierczak K.M."/>
            <person name="Andrzejewski T.M."/>
            <person name="Davidsen T.M."/>
            <person name="Wayne K.J."/>
            <person name="Tettelin H."/>
            <person name="Glass J.I."/>
            <person name="Rusch D."/>
            <person name="Podicherti R."/>
            <person name="Tsui H.-C.T."/>
            <person name="Winkler M.E."/>
        </authorList>
    </citation>
    <scope>NUCLEOTIDE SEQUENCE</scope>
</reference>
<name>A0A382ABG7_9ZZZZ</name>
<organism evidence="1">
    <name type="scientific">marine metagenome</name>
    <dbReference type="NCBI Taxonomy" id="408172"/>
    <lineage>
        <taxon>unclassified sequences</taxon>
        <taxon>metagenomes</taxon>
        <taxon>ecological metagenomes</taxon>
    </lineage>
</organism>
<feature type="non-terminal residue" evidence="1">
    <location>
        <position position="38"/>
    </location>
</feature>
<gene>
    <name evidence="1" type="ORF">METZ01_LOCUS151739</name>
</gene>